<dbReference type="PROSITE" id="PS50212">
    <property type="entry name" value="RASGEF_NTER"/>
    <property type="match status" value="1"/>
</dbReference>
<evidence type="ECO:0000313" key="8">
    <source>
        <dbReference type="EMBL" id="EYB98712.1"/>
    </source>
</evidence>
<dbReference type="PROSITE" id="PS50010">
    <property type="entry name" value="DH_2"/>
    <property type="match status" value="1"/>
</dbReference>
<keyword evidence="9" id="KW-1185">Reference proteome</keyword>
<dbReference type="GO" id="GO:0007265">
    <property type="term" value="P:Ras protein signal transduction"/>
    <property type="evidence" value="ECO:0007669"/>
    <property type="project" value="TreeGrafter"/>
</dbReference>
<evidence type="ECO:0008006" key="10">
    <source>
        <dbReference type="Google" id="ProtNLM"/>
    </source>
</evidence>
<dbReference type="GO" id="GO:0005085">
    <property type="term" value="F:guanyl-nucleotide exchange factor activity"/>
    <property type="evidence" value="ECO:0007669"/>
    <property type="project" value="UniProtKB-KW"/>
</dbReference>
<dbReference type="PROSITE" id="PS50003">
    <property type="entry name" value="PH_DOMAIN"/>
    <property type="match status" value="1"/>
</dbReference>
<organism evidence="8 9">
    <name type="scientific">Ancylostoma ceylanicum</name>
    <dbReference type="NCBI Taxonomy" id="53326"/>
    <lineage>
        <taxon>Eukaryota</taxon>
        <taxon>Metazoa</taxon>
        <taxon>Ecdysozoa</taxon>
        <taxon>Nematoda</taxon>
        <taxon>Chromadorea</taxon>
        <taxon>Rhabditida</taxon>
        <taxon>Rhabditina</taxon>
        <taxon>Rhabditomorpha</taxon>
        <taxon>Strongyloidea</taxon>
        <taxon>Ancylostomatidae</taxon>
        <taxon>Ancylostomatinae</taxon>
        <taxon>Ancylostoma</taxon>
    </lineage>
</organism>
<dbReference type="InterPro" id="IPR023578">
    <property type="entry name" value="Ras_GEF_dom_sf"/>
</dbReference>
<dbReference type="PANTHER" id="PTHR23113:SF363">
    <property type="entry name" value="PROTEIN SON OF SEVENLESS"/>
    <property type="match status" value="1"/>
</dbReference>
<dbReference type="Pfam" id="PF00618">
    <property type="entry name" value="RasGEF_N"/>
    <property type="match status" value="1"/>
</dbReference>
<dbReference type="InterPro" id="IPR001895">
    <property type="entry name" value="RASGEF_cat_dom"/>
</dbReference>
<dbReference type="Pfam" id="PF22697">
    <property type="entry name" value="SOS1_NGEF_PH"/>
    <property type="match status" value="1"/>
</dbReference>
<dbReference type="STRING" id="53326.A0A016T7R1"/>
<dbReference type="PANTHER" id="PTHR23113">
    <property type="entry name" value="GUANINE NUCLEOTIDE EXCHANGE FACTOR"/>
    <property type="match status" value="1"/>
</dbReference>
<dbReference type="InterPro" id="IPR001849">
    <property type="entry name" value="PH_domain"/>
</dbReference>
<dbReference type="InterPro" id="IPR008937">
    <property type="entry name" value="Ras-like_GEF"/>
</dbReference>
<proteinExistence type="predicted"/>
<dbReference type="Gene3D" id="1.20.870.10">
    <property type="entry name" value="Son of sevenless (SoS) protein Chain: S domain 1"/>
    <property type="match status" value="1"/>
</dbReference>
<evidence type="ECO:0000256" key="1">
    <source>
        <dbReference type="ARBA" id="ARBA00022658"/>
    </source>
</evidence>
<keyword evidence="1 2" id="KW-0344">Guanine-nucleotide releasing factor</keyword>
<dbReference type="SMART" id="SM00147">
    <property type="entry name" value="RasGEF"/>
    <property type="match status" value="1"/>
</dbReference>
<dbReference type="CDD" id="cd06224">
    <property type="entry name" value="REM"/>
    <property type="match status" value="1"/>
</dbReference>
<dbReference type="InterPro" id="IPR055251">
    <property type="entry name" value="SOS1_NGEF_PH"/>
</dbReference>
<dbReference type="Gene3D" id="1.10.20.10">
    <property type="entry name" value="Histone, subunit A"/>
    <property type="match status" value="1"/>
</dbReference>
<dbReference type="GO" id="GO:0046982">
    <property type="term" value="F:protein heterodimerization activity"/>
    <property type="evidence" value="ECO:0007669"/>
    <property type="project" value="InterPro"/>
</dbReference>
<dbReference type="Gene3D" id="2.30.29.30">
    <property type="entry name" value="Pleckstrin-homology domain (PH domain)/Phosphotyrosine-binding domain (PTB)"/>
    <property type="match status" value="1"/>
</dbReference>
<dbReference type="InterPro" id="IPR000651">
    <property type="entry name" value="Ras-like_Gua-exchang_fac_N"/>
</dbReference>
<dbReference type="PROSITE" id="PS50009">
    <property type="entry name" value="RASGEF_CAT"/>
    <property type="match status" value="1"/>
</dbReference>
<dbReference type="InterPro" id="IPR035899">
    <property type="entry name" value="DBL_dom_sf"/>
</dbReference>
<reference evidence="9" key="1">
    <citation type="journal article" date="2015" name="Nat. Genet.">
        <title>The genome and transcriptome of the zoonotic hookworm Ancylostoma ceylanicum identify infection-specific gene families.</title>
        <authorList>
            <person name="Schwarz E.M."/>
            <person name="Hu Y."/>
            <person name="Antoshechkin I."/>
            <person name="Miller M.M."/>
            <person name="Sternberg P.W."/>
            <person name="Aroian R.V."/>
        </authorList>
    </citation>
    <scope>NUCLEOTIDE SEQUENCE</scope>
    <source>
        <strain evidence="9">HY135</strain>
    </source>
</reference>
<dbReference type="SMART" id="SM00233">
    <property type="entry name" value="PH"/>
    <property type="match status" value="1"/>
</dbReference>
<dbReference type="SUPFAM" id="SSF48366">
    <property type="entry name" value="Ras GEF"/>
    <property type="match status" value="1"/>
</dbReference>
<dbReference type="OrthoDB" id="546434at2759"/>
<dbReference type="InterPro" id="IPR036964">
    <property type="entry name" value="RASGEF_cat_dom_sf"/>
</dbReference>
<sequence>MNPMSPHSNCDTASIATSRLTASQNAWANIFVERIYQLCGTVHPGMAIDHDAVLHIKDLISQIVNEILDQKSTSVVDMDKVARKLFPVSCHWITKDAWDAMYNHAISSRKFHPGRFGASRLPHDLHHKMSAIIKDNLGRERDKKDREKDKEIDKMSYYLIAICEGISEDIMKWTGNYVKNIRNSDMKINLQNLKIALSADKALMQLSNSLRNDEDDQSPGGFLSNFYEFDLDESDEEKEQNTTYESIASDFLKEERLYLRELNQVNVFRRRLESVLQDEDKVYLRLLFGNLSEIHELTMKMERTLEDSIEMSDSPCIGMGLWELAEAYEFDGYVAYMKRGRDDEPEQLLTPVIARTIEELLENKRYASLFDSDDRSYSVSLDGPTFRLAMKYVLPTLLHAPLIHFFRYIEYVNKLLRYTHNEDDRTELQNSKLYLTTVGNQLEQMFDHTDMAMIKNRSELFNRYDSRISQLSRIQEIQKSIDGFEGNPIGKTCSELIKQGDLQMVRPSLTFSPEIIRKGRWKTERHLFLFDHLLVLCKKHKMYKFKERITVNLMDIVDMEDSEVLRHSFRLESREKPDTTRTFTMICKTAEEKMDWMSALVTVNTKSLLDRVLDGYEKEEAKRIPLITPGPEQYRFAEPDSEENISFEDYTSSSGIPVVKNGTVLKLVERLTYHQYTDNKYVQTFLISYRSFCTPSELLEMLIERFNVPIPNKLIQSQEMRGGPLAGRYDTVQSHGLSGGTMFSAYNEQSYQRFRKEYERPIQRRVLSVMHQWVKNHWYDFENDPTLLESMERFLQSSCDQKLTNQHKKFCKNIITLIEKKQKQQDQEGHVNTAFDFEDTNAFQPKKPEIVWHAAKQGDVANYDLLTLHPLEIGRQLTLLHFDLYRAIKPIELVGAAWTKHDKYRRSPQLLKLTDHSTLLTYWVSRSIVETESLEERVAMFARVLEVMSVFEELHNFTGLVAFQSALNSACVHRLSWCWERLDHEKVKTYDRFVKLCEPRYIEMQKRIQSINPPCVPFFGHYLSNIFFFEAGNSTFVKSPGGTSTEVPRSDSYDPQSPPASNKRVLVQFLKCRRISDLIREIQMYQNQPYALQVEKSIRDPGLHECLGEIER</sequence>
<feature type="domain" description="PH" evidence="4">
    <location>
        <begin position="495"/>
        <end position="605"/>
    </location>
</feature>
<dbReference type="EMBL" id="JARK01001465">
    <property type="protein sequence ID" value="EYB98712.1"/>
    <property type="molecule type" value="Genomic_DNA"/>
</dbReference>
<evidence type="ECO:0000259" key="4">
    <source>
        <dbReference type="PROSITE" id="PS50003"/>
    </source>
</evidence>
<evidence type="ECO:0000313" key="9">
    <source>
        <dbReference type="Proteomes" id="UP000024635"/>
    </source>
</evidence>
<evidence type="ECO:0000259" key="7">
    <source>
        <dbReference type="PROSITE" id="PS50212"/>
    </source>
</evidence>
<dbReference type="InterPro" id="IPR000219">
    <property type="entry name" value="DH_dom"/>
</dbReference>
<dbReference type="Proteomes" id="UP000024635">
    <property type="component" value="Unassembled WGS sequence"/>
</dbReference>
<dbReference type="InterPro" id="IPR009072">
    <property type="entry name" value="Histone-fold"/>
</dbReference>
<dbReference type="SUPFAM" id="SSF47113">
    <property type="entry name" value="Histone-fold"/>
    <property type="match status" value="1"/>
</dbReference>
<name>A0A016T7R1_9BILA</name>
<accession>A0A016T7R1</accession>
<evidence type="ECO:0000256" key="3">
    <source>
        <dbReference type="SAM" id="MobiDB-lite"/>
    </source>
</evidence>
<feature type="domain" description="N-terminal Ras-GEF" evidence="7">
    <location>
        <begin position="655"/>
        <end position="822"/>
    </location>
</feature>
<protein>
    <recommendedName>
        <fullName evidence="10">RasGEF domain protein</fullName>
    </recommendedName>
</protein>
<dbReference type="Pfam" id="PF00621">
    <property type="entry name" value="RhoGEF"/>
    <property type="match status" value="1"/>
</dbReference>
<dbReference type="Gene3D" id="1.10.840.10">
    <property type="entry name" value="Ras guanine-nucleotide exchange factors catalytic domain"/>
    <property type="match status" value="1"/>
</dbReference>
<dbReference type="AlphaFoldDB" id="A0A016T7R1"/>
<dbReference type="Gene3D" id="6.10.250.3060">
    <property type="match status" value="1"/>
</dbReference>
<dbReference type="SMART" id="SM00325">
    <property type="entry name" value="RhoGEF"/>
    <property type="match status" value="1"/>
</dbReference>
<evidence type="ECO:0000259" key="6">
    <source>
        <dbReference type="PROSITE" id="PS50010"/>
    </source>
</evidence>
<comment type="caution">
    <text evidence="8">The sequence shown here is derived from an EMBL/GenBank/DDBJ whole genome shotgun (WGS) entry which is preliminary data.</text>
</comment>
<feature type="domain" description="DH" evidence="6">
    <location>
        <begin position="243"/>
        <end position="445"/>
    </location>
</feature>
<feature type="region of interest" description="Disordered" evidence="3">
    <location>
        <begin position="1040"/>
        <end position="1060"/>
    </location>
</feature>
<dbReference type="InterPro" id="IPR011993">
    <property type="entry name" value="PH-like_dom_sf"/>
</dbReference>
<feature type="domain" description="Ras-GEF" evidence="5">
    <location>
        <begin position="869"/>
        <end position="1112"/>
    </location>
</feature>
<evidence type="ECO:0000259" key="5">
    <source>
        <dbReference type="PROSITE" id="PS50009"/>
    </source>
</evidence>
<dbReference type="Gene3D" id="1.20.900.10">
    <property type="entry name" value="Dbl homology (DH) domain"/>
    <property type="match status" value="1"/>
</dbReference>
<dbReference type="SUPFAM" id="SSF50729">
    <property type="entry name" value="PH domain-like"/>
    <property type="match status" value="1"/>
</dbReference>
<dbReference type="GO" id="GO:0005886">
    <property type="term" value="C:plasma membrane"/>
    <property type="evidence" value="ECO:0007669"/>
    <property type="project" value="TreeGrafter"/>
</dbReference>
<gene>
    <name evidence="8" type="primary">Acey_s0129.g1513</name>
    <name evidence="8" type="synonym">Acey-sos-1</name>
    <name evidence="8" type="ORF">Y032_0129g1513</name>
</gene>
<dbReference type="SMART" id="SM00229">
    <property type="entry name" value="RasGEFN"/>
    <property type="match status" value="1"/>
</dbReference>
<evidence type="ECO:0000256" key="2">
    <source>
        <dbReference type="PROSITE-ProRule" id="PRU00168"/>
    </source>
</evidence>
<dbReference type="Pfam" id="PF00617">
    <property type="entry name" value="RasGEF"/>
    <property type="match status" value="1"/>
</dbReference>
<dbReference type="SUPFAM" id="SSF48065">
    <property type="entry name" value="DBL homology domain (DH-domain)"/>
    <property type="match status" value="1"/>
</dbReference>